<dbReference type="Proteomes" id="UP001431209">
    <property type="component" value="Unassembled WGS sequence"/>
</dbReference>
<reference evidence="8 9" key="1">
    <citation type="submission" date="2024-03" db="EMBL/GenBank/DDBJ databases">
        <title>The Acrasis kona genome and developmental transcriptomes reveal deep origins of eukaryotic multicellular pathways.</title>
        <authorList>
            <person name="Sheikh S."/>
            <person name="Fu C.-J."/>
            <person name="Brown M.W."/>
            <person name="Baldauf S.L."/>
        </authorList>
    </citation>
    <scope>NUCLEOTIDE SEQUENCE [LARGE SCALE GENOMIC DNA]</scope>
    <source>
        <strain evidence="8 9">ATCC MYA-3509</strain>
    </source>
</reference>
<evidence type="ECO:0000256" key="2">
    <source>
        <dbReference type="ARBA" id="ARBA00022741"/>
    </source>
</evidence>
<dbReference type="InterPro" id="IPR050209">
    <property type="entry name" value="Rab_GTPases_membrane_traffic"/>
</dbReference>
<evidence type="ECO:0000313" key="8">
    <source>
        <dbReference type="EMBL" id="KAL0476543.1"/>
    </source>
</evidence>
<dbReference type="GO" id="GO:0005525">
    <property type="term" value="F:GTP binding"/>
    <property type="evidence" value="ECO:0007669"/>
    <property type="project" value="UniProtKB-KW"/>
</dbReference>
<dbReference type="InterPro" id="IPR027417">
    <property type="entry name" value="P-loop_NTPase"/>
</dbReference>
<dbReference type="GO" id="GO:0003924">
    <property type="term" value="F:GTPase activity"/>
    <property type="evidence" value="ECO:0007669"/>
    <property type="project" value="InterPro"/>
</dbReference>
<evidence type="ECO:0000256" key="1">
    <source>
        <dbReference type="ARBA" id="ARBA00006270"/>
    </source>
</evidence>
<keyword evidence="5" id="KW-0449">Lipoprotein</keyword>
<dbReference type="EMBL" id="JAOPGA020000056">
    <property type="protein sequence ID" value="KAL0476543.1"/>
    <property type="molecule type" value="Genomic_DNA"/>
</dbReference>
<dbReference type="NCBIfam" id="TIGR00231">
    <property type="entry name" value="small_GTP"/>
    <property type="match status" value="1"/>
</dbReference>
<evidence type="ECO:0000256" key="5">
    <source>
        <dbReference type="ARBA" id="ARBA00023288"/>
    </source>
</evidence>
<proteinExistence type="inferred from homology"/>
<protein>
    <submittedName>
        <fullName evidence="8">Ras-related protein Rab</fullName>
    </submittedName>
</protein>
<gene>
    <name evidence="8" type="ORF">AKO1_004475</name>
</gene>
<keyword evidence="3" id="KW-0342">GTP-binding</keyword>
<dbReference type="InterPro" id="IPR001806">
    <property type="entry name" value="Small_GTPase"/>
</dbReference>
<dbReference type="Pfam" id="PF00071">
    <property type="entry name" value="Ras"/>
    <property type="match status" value="1"/>
</dbReference>
<evidence type="ECO:0000256" key="3">
    <source>
        <dbReference type="ARBA" id="ARBA00023134"/>
    </source>
</evidence>
<organism evidence="8 9">
    <name type="scientific">Acrasis kona</name>
    <dbReference type="NCBI Taxonomy" id="1008807"/>
    <lineage>
        <taxon>Eukaryota</taxon>
        <taxon>Discoba</taxon>
        <taxon>Heterolobosea</taxon>
        <taxon>Tetramitia</taxon>
        <taxon>Eutetramitia</taxon>
        <taxon>Acrasidae</taxon>
        <taxon>Acrasis</taxon>
    </lineage>
</organism>
<evidence type="ECO:0000256" key="4">
    <source>
        <dbReference type="ARBA" id="ARBA00023136"/>
    </source>
</evidence>
<keyword evidence="9" id="KW-1185">Reference proteome</keyword>
<keyword evidence="4" id="KW-0472">Membrane</keyword>
<dbReference type="PROSITE" id="PS51419">
    <property type="entry name" value="RAB"/>
    <property type="match status" value="1"/>
</dbReference>
<dbReference type="SUPFAM" id="SSF52540">
    <property type="entry name" value="P-loop containing nucleoside triphosphate hydrolases"/>
    <property type="match status" value="1"/>
</dbReference>
<comment type="subcellular location">
    <subcellularLocation>
        <location evidence="7">Endomembrane system</location>
        <topology evidence="7">Lipid-anchor</topology>
    </subcellularLocation>
</comment>
<evidence type="ECO:0000256" key="6">
    <source>
        <dbReference type="ARBA" id="ARBA00023289"/>
    </source>
</evidence>
<dbReference type="AlphaFoldDB" id="A0AAW2YHU0"/>
<dbReference type="SMART" id="SM00175">
    <property type="entry name" value="RAB"/>
    <property type="match status" value="1"/>
</dbReference>
<evidence type="ECO:0000256" key="7">
    <source>
        <dbReference type="ARBA" id="ARBA00037868"/>
    </source>
</evidence>
<dbReference type="Gene3D" id="3.40.50.300">
    <property type="entry name" value="P-loop containing nucleotide triphosphate hydrolases"/>
    <property type="match status" value="1"/>
</dbReference>
<name>A0AAW2YHU0_9EUKA</name>
<accession>A0AAW2YHU0</accession>
<dbReference type="PRINTS" id="PR00449">
    <property type="entry name" value="RASTRNSFRMNG"/>
</dbReference>
<keyword evidence="6" id="KW-0636">Prenylation</keyword>
<comment type="similarity">
    <text evidence="1">Belongs to the small GTPase superfamily. Rab family.</text>
</comment>
<dbReference type="SMART" id="SM00176">
    <property type="entry name" value="RAN"/>
    <property type="match status" value="1"/>
</dbReference>
<sequence>MSFDDRFDFLYKMILVGDSGVGKTNILTRYCKDEFNLENRSTIGAEFATKISDIDQKKIKIQLWDTAGQERYRSITVPFYRGAVGALVVYDVTKRSTFENVKRWLKDVKEHADENVVAIIVGNKIDLAQARIVSTEEGKELAERQGVAFIETSALSATNIEEAFRSVVGDILLRTPSTDTMGDNPGLDFDQVADLASSNNRQKGGGCSC</sequence>
<comment type="caution">
    <text evidence="8">The sequence shown here is derived from an EMBL/GenBank/DDBJ whole genome shotgun (WGS) entry which is preliminary data.</text>
</comment>
<evidence type="ECO:0000313" key="9">
    <source>
        <dbReference type="Proteomes" id="UP001431209"/>
    </source>
</evidence>
<dbReference type="PROSITE" id="PS51420">
    <property type="entry name" value="RHO"/>
    <property type="match status" value="1"/>
</dbReference>
<dbReference type="FunFam" id="3.40.50.300:FF:000067">
    <property type="entry name" value="ras-related protein RABA1f"/>
    <property type="match status" value="1"/>
</dbReference>
<dbReference type="SMART" id="SM00174">
    <property type="entry name" value="RHO"/>
    <property type="match status" value="1"/>
</dbReference>
<dbReference type="SMART" id="SM00173">
    <property type="entry name" value="RAS"/>
    <property type="match status" value="1"/>
</dbReference>
<dbReference type="PROSITE" id="PS51421">
    <property type="entry name" value="RAS"/>
    <property type="match status" value="1"/>
</dbReference>
<dbReference type="GO" id="GO:0012505">
    <property type="term" value="C:endomembrane system"/>
    <property type="evidence" value="ECO:0007669"/>
    <property type="project" value="UniProtKB-SubCell"/>
</dbReference>
<dbReference type="InterPro" id="IPR005225">
    <property type="entry name" value="Small_GTP-bd"/>
</dbReference>
<keyword evidence="2" id="KW-0547">Nucleotide-binding</keyword>
<dbReference type="PANTHER" id="PTHR47979">
    <property type="entry name" value="DRAB11-RELATED"/>
    <property type="match status" value="1"/>
</dbReference>